<feature type="non-terminal residue" evidence="2">
    <location>
        <position position="1"/>
    </location>
</feature>
<feature type="region of interest" description="Disordered" evidence="1">
    <location>
        <begin position="1"/>
        <end position="127"/>
    </location>
</feature>
<evidence type="ECO:0000256" key="1">
    <source>
        <dbReference type="SAM" id="MobiDB-lite"/>
    </source>
</evidence>
<feature type="compositionally biased region" description="Basic and acidic residues" evidence="1">
    <location>
        <begin position="77"/>
        <end position="99"/>
    </location>
</feature>
<dbReference type="EMBL" id="BKCJ011091581">
    <property type="protein sequence ID" value="GFC83833.1"/>
    <property type="molecule type" value="Genomic_DNA"/>
</dbReference>
<accession>A0A699RDH1</accession>
<feature type="compositionally biased region" description="Acidic residues" evidence="1">
    <location>
        <begin position="105"/>
        <end position="117"/>
    </location>
</feature>
<protein>
    <submittedName>
        <fullName evidence="2">Uncharacterized protein</fullName>
    </submittedName>
</protein>
<sequence length="158" mass="17995">AIDIMQALKESKKTSRRQPSTGGSSEGTGRIPGVLDESTVVFATLSDETGTKPRVLDEKKVTSKANVDTDEEEEKKDDDFKSINHEKTGDKETDDEFMHSSEYVQTDDEETNDEFVQGDEQVNKDEDEEMINAKDADMRNSDEEILMWPRQMLERLKK</sequence>
<dbReference type="AlphaFoldDB" id="A0A699RDH1"/>
<proteinExistence type="predicted"/>
<name>A0A699RDH1_TANCI</name>
<comment type="caution">
    <text evidence="2">The sequence shown here is derived from an EMBL/GenBank/DDBJ whole genome shotgun (WGS) entry which is preliminary data.</text>
</comment>
<reference evidence="2" key="1">
    <citation type="journal article" date="2019" name="Sci. Rep.">
        <title>Draft genome of Tanacetum cinerariifolium, the natural source of mosquito coil.</title>
        <authorList>
            <person name="Yamashiro T."/>
            <person name="Shiraishi A."/>
            <person name="Satake H."/>
            <person name="Nakayama K."/>
        </authorList>
    </citation>
    <scope>NUCLEOTIDE SEQUENCE</scope>
</reference>
<evidence type="ECO:0000313" key="2">
    <source>
        <dbReference type="EMBL" id="GFC83833.1"/>
    </source>
</evidence>
<organism evidence="2">
    <name type="scientific">Tanacetum cinerariifolium</name>
    <name type="common">Dalmatian daisy</name>
    <name type="synonym">Chrysanthemum cinerariifolium</name>
    <dbReference type="NCBI Taxonomy" id="118510"/>
    <lineage>
        <taxon>Eukaryota</taxon>
        <taxon>Viridiplantae</taxon>
        <taxon>Streptophyta</taxon>
        <taxon>Embryophyta</taxon>
        <taxon>Tracheophyta</taxon>
        <taxon>Spermatophyta</taxon>
        <taxon>Magnoliopsida</taxon>
        <taxon>eudicotyledons</taxon>
        <taxon>Gunneridae</taxon>
        <taxon>Pentapetalae</taxon>
        <taxon>asterids</taxon>
        <taxon>campanulids</taxon>
        <taxon>Asterales</taxon>
        <taxon>Asteraceae</taxon>
        <taxon>Asteroideae</taxon>
        <taxon>Anthemideae</taxon>
        <taxon>Anthemidinae</taxon>
        <taxon>Tanacetum</taxon>
    </lineage>
</organism>
<gene>
    <name evidence="2" type="ORF">Tci_855803</name>
</gene>
<feature type="compositionally biased region" description="Basic and acidic residues" evidence="1">
    <location>
        <begin position="49"/>
        <end position="61"/>
    </location>
</feature>